<dbReference type="InterPro" id="IPR011577">
    <property type="entry name" value="Cyt_b561_bac/Ni-Hgenase"/>
</dbReference>
<keyword evidence="5" id="KW-0349">Heme</keyword>
<dbReference type="SUPFAM" id="SSF81342">
    <property type="entry name" value="Transmembrane di-heme cytochromes"/>
    <property type="match status" value="1"/>
</dbReference>
<evidence type="ECO:0000256" key="12">
    <source>
        <dbReference type="SAM" id="Phobius"/>
    </source>
</evidence>
<comment type="caution">
    <text evidence="14">The sequence shown here is derived from an EMBL/GenBank/DDBJ whole genome shotgun (WGS) entry which is preliminary data.</text>
</comment>
<keyword evidence="15" id="KW-1185">Reference proteome</keyword>
<dbReference type="Proteomes" id="UP000761574">
    <property type="component" value="Unassembled WGS sequence"/>
</dbReference>
<comment type="subcellular location">
    <subcellularLocation>
        <location evidence="1">Cell membrane</location>
        <topology evidence="1">Multi-pass membrane protein</topology>
    </subcellularLocation>
</comment>
<keyword evidence="11 12" id="KW-0472">Membrane</keyword>
<evidence type="ECO:0000256" key="1">
    <source>
        <dbReference type="ARBA" id="ARBA00004651"/>
    </source>
</evidence>
<evidence type="ECO:0000256" key="3">
    <source>
        <dbReference type="ARBA" id="ARBA00022448"/>
    </source>
</evidence>
<feature type="transmembrane region" description="Helical" evidence="12">
    <location>
        <begin position="24"/>
        <end position="45"/>
    </location>
</feature>
<evidence type="ECO:0000256" key="11">
    <source>
        <dbReference type="ARBA" id="ARBA00023136"/>
    </source>
</evidence>
<keyword evidence="4" id="KW-1003">Cell membrane</keyword>
<dbReference type="RefSeq" id="WP_119977820.1">
    <property type="nucleotide sequence ID" value="NZ_BPFB01000003.1"/>
</dbReference>
<sequence>MDQVQQVSSEQVKVYRVWDKPTRLFHWINVLCVMGLVFIGAIMMFKGDLGISGLEAKVKLKQLHVTVGYLFALNLAVRLVWGIIGSNSARLSKMLPSLSAISAYNAKLKEGASPQYLHHNPVGNLAVFAMMILMVTIMCTGLIRAGTDIYYPPLGGLVSDYIAQSGVDGSSLKAYDETGVDQQKLAQIKPFKSLAGEVHVYSVYLLIFMILLHIAGVIVAELKHQPGLVSAMISGKKWLNRPPED</sequence>
<evidence type="ECO:0000256" key="7">
    <source>
        <dbReference type="ARBA" id="ARBA00022723"/>
    </source>
</evidence>
<evidence type="ECO:0000259" key="13">
    <source>
        <dbReference type="Pfam" id="PF01292"/>
    </source>
</evidence>
<feature type="domain" description="Cytochrome b561 bacterial/Ni-hydrogenase" evidence="13">
    <location>
        <begin position="17"/>
        <end position="235"/>
    </location>
</feature>
<keyword evidence="3" id="KW-0813">Transport</keyword>
<name>A0ABQ4P5A3_9GAMM</name>
<dbReference type="InterPro" id="IPR000516">
    <property type="entry name" value="Ni-dep_Hydgase_cyt-B"/>
</dbReference>
<evidence type="ECO:0000313" key="14">
    <source>
        <dbReference type="EMBL" id="GIU42629.1"/>
    </source>
</evidence>
<dbReference type="PRINTS" id="PR00161">
    <property type="entry name" value="NIHGNASECYTB"/>
</dbReference>
<accession>A0ABQ4P5A3</accession>
<keyword evidence="10" id="KW-0408">Iron</keyword>
<evidence type="ECO:0000256" key="9">
    <source>
        <dbReference type="ARBA" id="ARBA00022989"/>
    </source>
</evidence>
<evidence type="ECO:0000256" key="8">
    <source>
        <dbReference type="ARBA" id="ARBA00022982"/>
    </source>
</evidence>
<comment type="similarity">
    <text evidence="2">Belongs to the HupC/HyaC/HydC family.</text>
</comment>
<dbReference type="PANTHER" id="PTHR30485">
    <property type="entry name" value="NI/FE-HYDROGENASE 1 B-TYPE CYTOCHROME SUBUNIT"/>
    <property type="match status" value="1"/>
</dbReference>
<keyword evidence="6 12" id="KW-0812">Transmembrane</keyword>
<evidence type="ECO:0000256" key="4">
    <source>
        <dbReference type="ARBA" id="ARBA00022475"/>
    </source>
</evidence>
<evidence type="ECO:0000256" key="6">
    <source>
        <dbReference type="ARBA" id="ARBA00022692"/>
    </source>
</evidence>
<organism evidence="14 15">
    <name type="scientific">Shewanella algidipiscicola</name>
    <dbReference type="NCBI Taxonomy" id="614070"/>
    <lineage>
        <taxon>Bacteria</taxon>
        <taxon>Pseudomonadati</taxon>
        <taxon>Pseudomonadota</taxon>
        <taxon>Gammaproteobacteria</taxon>
        <taxon>Alteromonadales</taxon>
        <taxon>Shewanellaceae</taxon>
        <taxon>Shewanella</taxon>
    </lineage>
</organism>
<feature type="transmembrane region" description="Helical" evidence="12">
    <location>
        <begin position="66"/>
        <end position="84"/>
    </location>
</feature>
<evidence type="ECO:0000256" key="5">
    <source>
        <dbReference type="ARBA" id="ARBA00022617"/>
    </source>
</evidence>
<feature type="transmembrane region" description="Helical" evidence="12">
    <location>
        <begin position="198"/>
        <end position="220"/>
    </location>
</feature>
<dbReference type="Gene3D" id="1.20.950.20">
    <property type="entry name" value="Transmembrane di-heme cytochromes, Chain C"/>
    <property type="match status" value="1"/>
</dbReference>
<feature type="transmembrane region" description="Helical" evidence="12">
    <location>
        <begin position="125"/>
        <end position="143"/>
    </location>
</feature>
<dbReference type="Pfam" id="PF01292">
    <property type="entry name" value="Ni_hydr_CYTB"/>
    <property type="match status" value="1"/>
</dbReference>
<gene>
    <name evidence="14" type="ORF">TUM4630_04070</name>
</gene>
<evidence type="ECO:0000256" key="2">
    <source>
        <dbReference type="ARBA" id="ARBA00008622"/>
    </source>
</evidence>
<evidence type="ECO:0000313" key="15">
    <source>
        <dbReference type="Proteomes" id="UP000761574"/>
    </source>
</evidence>
<keyword evidence="7" id="KW-0479">Metal-binding</keyword>
<reference evidence="14 15" key="1">
    <citation type="submission" date="2021-05" db="EMBL/GenBank/DDBJ databases">
        <title>Molecular characterization for Shewanella algae harboring chromosomal blaOXA-55-like strains isolated from clinical and environment sample.</title>
        <authorList>
            <person name="Ohama Y."/>
            <person name="Aoki K."/>
            <person name="Harada S."/>
            <person name="Moriya K."/>
            <person name="Ishii Y."/>
            <person name="Tateda K."/>
        </authorList>
    </citation>
    <scope>NUCLEOTIDE SEQUENCE [LARGE SCALE GENOMIC DNA]</scope>
    <source>
        <strain evidence="14 15">LMG 23746</strain>
    </source>
</reference>
<proteinExistence type="inferred from homology"/>
<dbReference type="PANTHER" id="PTHR30485:SF2">
    <property type="entry name" value="BLL0597 PROTEIN"/>
    <property type="match status" value="1"/>
</dbReference>
<dbReference type="InterPro" id="IPR016174">
    <property type="entry name" value="Di-haem_cyt_TM"/>
</dbReference>
<dbReference type="InterPro" id="IPR051542">
    <property type="entry name" value="Hydrogenase_cytochrome"/>
</dbReference>
<keyword evidence="9 12" id="KW-1133">Transmembrane helix</keyword>
<dbReference type="EMBL" id="BPFB01000003">
    <property type="protein sequence ID" value="GIU42629.1"/>
    <property type="molecule type" value="Genomic_DNA"/>
</dbReference>
<keyword evidence="8" id="KW-0249">Electron transport</keyword>
<protein>
    <submittedName>
        <fullName evidence="14">Cytochrome b561</fullName>
    </submittedName>
</protein>
<evidence type="ECO:0000256" key="10">
    <source>
        <dbReference type="ARBA" id="ARBA00023004"/>
    </source>
</evidence>